<dbReference type="Gene3D" id="3.40.50.150">
    <property type="entry name" value="Vaccinia Virus protein VP39"/>
    <property type="match status" value="1"/>
</dbReference>
<evidence type="ECO:0000313" key="5">
    <source>
        <dbReference type="EMBL" id="MBI6547333.1"/>
    </source>
</evidence>
<dbReference type="EMBL" id="JACOII010000006">
    <property type="protein sequence ID" value="MBI6547333.1"/>
    <property type="molecule type" value="Genomic_DNA"/>
</dbReference>
<dbReference type="Gene3D" id="2.30.38.10">
    <property type="entry name" value="Luciferase, Domain 3"/>
    <property type="match status" value="1"/>
</dbReference>
<dbReference type="Pfam" id="PF00668">
    <property type="entry name" value="Condensation"/>
    <property type="match status" value="1"/>
</dbReference>
<dbReference type="InterPro" id="IPR001242">
    <property type="entry name" value="Condensation_dom"/>
</dbReference>
<dbReference type="PIRSF" id="PIRSF001617">
    <property type="entry name" value="Alpha-AR"/>
    <property type="match status" value="1"/>
</dbReference>
<dbReference type="CDD" id="cd12117">
    <property type="entry name" value="A_NRPS_Srf_like"/>
    <property type="match status" value="1"/>
</dbReference>
<dbReference type="InterPro" id="IPR009081">
    <property type="entry name" value="PP-bd_ACP"/>
</dbReference>
<proteinExistence type="predicted"/>
<sequence>MTNKFVLEENQSEIPTPYPRTVGKDGEIRLPTSWAQRRLWFINQFEKRTTVYNISIALRLSGPLDQQALQITLHTLIQRHESLRTTFVEVEGEPQQVINPEGRSELRWVDLSNISPPEKEIKLQRHRLEEAVEHKFDLQTGPLIRGCMLILNPNEHMLLITMHHIIFDNWSTSILFREFSELYKACCERKDNSLKPLFVQYADYVQWQRSWIQGNRLEKQFNYWHARLEGIISPLELPLDHSRPVVRSYNNASVDIILNKILSAKLKLFAQQHNMSLSMVLYAGWSALLSRLSGQTDIVVGIPTTHRQYPELENLIGLFTNTLALRVSVTAEISVEALLEQVKNVTLEAYEHQDIPFGQLIETLHPQHNQNHTPIVQTMFSLQRFLLHSEPENEVNLSDLSITLEDKIHEPVISDLSLSLIEKEHQISGNLNYATELFDKQTIQRWITYYVILLNEMIEDTQKRVSELRILPESEHQQLIELFNATTRFYPQNKCIHQLFEKQVEISPDAIALISEDNTHLTYAELNHQANQLAHYLVKQGVRIGEYIPILIPRSTSMLIAQLAVLKSGGVYIPLDPTLPTERKTLLINDCQARRVIVVDDRVVDGIKIEQVTLQCFNIQEVASEIALCVSDNLHLSLVSSQPAYVMYTSGSTGVPKGVIIPHRAVNRLVINTEYVQIMPTDSIAHCSNPAFDASTFEIWAALLNGAKVVIVPQWIVLNAEQFAQRLQAHQITVLWLTVGLFTQYLNPLANVFGNLRYLLVGGDIVEPATIRQLLAGNAPQHVLNGYGPTEGTTFSATYLIDKVDEQTSSIPIGRPISNSQIYILDEQRNPVPIGVTGEIYIGGDGVALGYLNRPELTAERFIKNPFSTDPQRQLYKSGDLGRWHADGNIDFVGRNDQQVKMRGYRIELGEIETALTAHEALSSAVVIANNDSDGNKKLIAYVCPTDAWIDKKAQEFNADNLEHWTAVFDDQYRHNADNTDNTINESNVNEQTEHKNAIESNFGGWNNSYTGQPIAIKQMEEWLTGTMQRIERLHPRRLLEIGYGTGLLLYRYAKDCEFVLATDISEVVLDQHQTELKRRGWDHVQLRRGDALSLGTLTKSSFDTLIINSVTQYFPNLRYLETLFKQSLPIIEAGGQIFLGDIRNLDLLTAHITAIEQSRLNGQPIQAGALANRLYRRLQQEQELLLSPTYFAQLPERYPEISRVDILVKRGVGDNEMLRYRYDVVLHKRGGNSQHSQPSGGFAFNWHNFETLDGLGILLQTGTDDTFGVSGIPNARVKEDLALAENLRHWTANKLITPPEHTGRFSSQTEEQIQTFESLLQYAEQCGYQCGVTWSQQQPDLLDVIFSRGELPPIQARAAYIQTYKANYPQLSTVTNELSTELESALKQQLPEYMVPSLYIPLERLPLTSSNKVDKKALPVPNENDLRRQVYVAPRDEVEEKLSQLWQGLLKINQVGIHDNFFTLGGHSLQATRLISSIRNELHVEIPLKSVFEHPTLEQLSQITMVHLIKEKRKHFQTGQRTTQKLLKGDI</sequence>
<protein>
    <submittedName>
        <fullName evidence="5">Amino acid adenylation domain-containing protein</fullName>
    </submittedName>
</protein>
<dbReference type="SUPFAM" id="SSF47336">
    <property type="entry name" value="ACP-like"/>
    <property type="match status" value="1"/>
</dbReference>
<dbReference type="PANTHER" id="PTHR45527">
    <property type="entry name" value="NONRIBOSOMAL PEPTIDE SYNTHETASE"/>
    <property type="match status" value="1"/>
</dbReference>
<dbReference type="InterPro" id="IPR013216">
    <property type="entry name" value="Methyltransf_11"/>
</dbReference>
<reference evidence="5 6" key="1">
    <citation type="submission" date="2020-08" db="EMBL/GenBank/DDBJ databases">
        <title>Description of Xenorhabdus lircayensis sp. nov., the symbiotic bacterium associated with the entomopathogenic nematode Steirnernema unicornum.</title>
        <authorList>
            <person name="Castaneda-Alvarez C."/>
            <person name="Prodan S."/>
            <person name="Zamorano A."/>
            <person name="San-Blas E."/>
            <person name="Aballay E."/>
        </authorList>
    </citation>
    <scope>NUCLEOTIDE SEQUENCE [LARGE SCALE GENOMIC DNA]</scope>
    <source>
        <strain evidence="5 6">VLS</strain>
    </source>
</reference>
<dbReference type="PROSITE" id="PS00455">
    <property type="entry name" value="AMP_BINDING"/>
    <property type="match status" value="1"/>
</dbReference>
<dbReference type="Gene3D" id="3.30.300.30">
    <property type="match status" value="2"/>
</dbReference>
<evidence type="ECO:0000256" key="2">
    <source>
        <dbReference type="ARBA" id="ARBA00022450"/>
    </source>
</evidence>
<comment type="caution">
    <text evidence="5">The sequence shown here is derived from an EMBL/GenBank/DDBJ whole genome shotgun (WGS) entry which is preliminary data.</text>
</comment>
<dbReference type="Gene3D" id="3.30.559.10">
    <property type="entry name" value="Chloramphenicol acetyltransferase-like domain"/>
    <property type="match status" value="1"/>
</dbReference>
<dbReference type="InterPro" id="IPR045851">
    <property type="entry name" value="AMP-bd_C_sf"/>
</dbReference>
<feature type="domain" description="Carrier" evidence="4">
    <location>
        <begin position="1434"/>
        <end position="1509"/>
    </location>
</feature>
<dbReference type="InterPro" id="IPR036736">
    <property type="entry name" value="ACP-like_sf"/>
</dbReference>
<organism evidence="5 6">
    <name type="scientific">Xenorhabdus lircayensis</name>
    <dbReference type="NCBI Taxonomy" id="2763499"/>
    <lineage>
        <taxon>Bacteria</taxon>
        <taxon>Pseudomonadati</taxon>
        <taxon>Pseudomonadota</taxon>
        <taxon>Gammaproteobacteria</taxon>
        <taxon>Enterobacterales</taxon>
        <taxon>Morganellaceae</taxon>
        <taxon>Xenorhabdus</taxon>
    </lineage>
</organism>
<dbReference type="InterPro" id="IPR006162">
    <property type="entry name" value="Ppantetheine_attach_site"/>
</dbReference>
<dbReference type="RefSeq" id="WP_198688137.1">
    <property type="nucleotide sequence ID" value="NZ_CAWPUD010000060.1"/>
</dbReference>
<comment type="cofactor">
    <cofactor evidence="1">
        <name>pantetheine 4'-phosphate</name>
        <dbReference type="ChEBI" id="CHEBI:47942"/>
    </cofactor>
</comment>
<dbReference type="InterPro" id="IPR010071">
    <property type="entry name" value="AA_adenyl_dom"/>
</dbReference>
<dbReference type="CDD" id="cd19531">
    <property type="entry name" value="LCL_NRPS-like"/>
    <property type="match status" value="1"/>
</dbReference>
<dbReference type="SUPFAM" id="SSF56801">
    <property type="entry name" value="Acetyl-CoA synthetase-like"/>
    <property type="match status" value="1"/>
</dbReference>
<dbReference type="Pfam" id="PF00550">
    <property type="entry name" value="PP-binding"/>
    <property type="match status" value="1"/>
</dbReference>
<dbReference type="Proteomes" id="UP000696184">
    <property type="component" value="Unassembled WGS sequence"/>
</dbReference>
<dbReference type="PANTHER" id="PTHR45527:SF1">
    <property type="entry name" value="FATTY ACID SYNTHASE"/>
    <property type="match status" value="1"/>
</dbReference>
<dbReference type="InterPro" id="IPR020845">
    <property type="entry name" value="AMP-binding_CS"/>
</dbReference>
<dbReference type="PROSITE" id="PS00012">
    <property type="entry name" value="PHOSPHOPANTETHEINE"/>
    <property type="match status" value="1"/>
</dbReference>
<dbReference type="Gene3D" id="3.30.559.30">
    <property type="entry name" value="Nonribosomal peptide synthetase, condensation domain"/>
    <property type="match status" value="1"/>
</dbReference>
<evidence type="ECO:0000313" key="6">
    <source>
        <dbReference type="Proteomes" id="UP000696184"/>
    </source>
</evidence>
<gene>
    <name evidence="5" type="ORF">H8A87_00805</name>
</gene>
<dbReference type="SUPFAM" id="SSF53335">
    <property type="entry name" value="S-adenosyl-L-methionine-dependent methyltransferases"/>
    <property type="match status" value="1"/>
</dbReference>
<keyword evidence="6" id="KW-1185">Reference proteome</keyword>
<dbReference type="CDD" id="cd02440">
    <property type="entry name" value="AdoMet_MTases"/>
    <property type="match status" value="1"/>
</dbReference>
<evidence type="ECO:0000256" key="1">
    <source>
        <dbReference type="ARBA" id="ARBA00001957"/>
    </source>
</evidence>
<dbReference type="Pfam" id="PF00501">
    <property type="entry name" value="AMP-binding"/>
    <property type="match status" value="1"/>
</dbReference>
<accession>A0ABS0U0D2</accession>
<keyword evidence="3" id="KW-0597">Phosphoprotein</keyword>
<dbReference type="InterPro" id="IPR023213">
    <property type="entry name" value="CAT-like_dom_sf"/>
</dbReference>
<evidence type="ECO:0000256" key="3">
    <source>
        <dbReference type="ARBA" id="ARBA00022553"/>
    </source>
</evidence>
<dbReference type="InterPro" id="IPR029063">
    <property type="entry name" value="SAM-dependent_MTases_sf"/>
</dbReference>
<dbReference type="Gene3D" id="1.10.1200.10">
    <property type="entry name" value="ACP-like"/>
    <property type="match status" value="1"/>
</dbReference>
<dbReference type="InterPro" id="IPR000873">
    <property type="entry name" value="AMP-dep_synth/lig_dom"/>
</dbReference>
<keyword evidence="2" id="KW-0596">Phosphopantetheine</keyword>
<dbReference type="SUPFAM" id="SSF52777">
    <property type="entry name" value="CoA-dependent acyltransferases"/>
    <property type="match status" value="2"/>
</dbReference>
<evidence type="ECO:0000259" key="4">
    <source>
        <dbReference type="PROSITE" id="PS50075"/>
    </source>
</evidence>
<dbReference type="Pfam" id="PF08241">
    <property type="entry name" value="Methyltransf_11"/>
    <property type="match status" value="1"/>
</dbReference>
<name>A0ABS0U0D2_9GAMM</name>
<dbReference type="Gene3D" id="3.40.50.980">
    <property type="match status" value="2"/>
</dbReference>
<dbReference type="PROSITE" id="PS50075">
    <property type="entry name" value="CARRIER"/>
    <property type="match status" value="1"/>
</dbReference>
<dbReference type="NCBIfam" id="TIGR01733">
    <property type="entry name" value="AA-adenyl-dom"/>
    <property type="match status" value="1"/>
</dbReference>